<dbReference type="InterPro" id="IPR017871">
    <property type="entry name" value="ABC_transporter-like_CS"/>
</dbReference>
<reference evidence="11 12" key="1">
    <citation type="submission" date="2017-02" db="EMBL/GenBank/DDBJ databases">
        <authorList>
            <person name="Peterson S.W."/>
        </authorList>
    </citation>
    <scope>NUCLEOTIDE SEQUENCE [LARGE SCALE GENOMIC DNA]</scope>
    <source>
        <strain evidence="11 12">ATCC 35992</strain>
    </source>
</reference>
<dbReference type="FunFam" id="3.40.50.300:FF:000127">
    <property type="entry name" value="Ribose import ATP-binding protein RbsA"/>
    <property type="match status" value="1"/>
</dbReference>
<evidence type="ECO:0000256" key="5">
    <source>
        <dbReference type="ARBA" id="ARBA00022737"/>
    </source>
</evidence>
<feature type="domain" description="ABC transporter" evidence="10">
    <location>
        <begin position="280"/>
        <end position="526"/>
    </location>
</feature>
<keyword evidence="7 11" id="KW-0067">ATP-binding</keyword>
<sequence>MPLPVFKEGGNDLAEKSTEYILEMKGITKLYPGVKALDDVNLKVKRGEIHALVGENGAGKSTLMNVLSGTIRFGMYTGSILFNGDYCEFRTIRDSEQKGIVIIHQELALIPELTIAENMFLGNERSNGFGKINWDDTYKQASKQMKRVGLKESPSVLIKDIGTGKQQLVEIAKALSKDVKLLILDEPTSSLNEEDSKMLLDMLLAFKEEGLTSIIITHKLNEVAYCADRITVIRDGSTIETIDNPEHNIDEDRIIQGMVGRELTNRFPSREHNVSSEVVFEAQDWTVYHPIYTEKCVDKGVNFKVHKGEVVGFSGLQGAGRTELAMSLFGKSYGSNITGHEFINGREVFLKNEHDAINHGLAYVTEDRKTNGLVLSDTIARNTTMAKLEKISNKGIIDYALEKKYAVEYAEAMRTKTPSVEQDVGNLSGGNQQKVLLSKWMFAEPEVLILDEPTRGIDVGAKYEIYCIINEMVAQGKSVIMISSELPELLGMCDRIYVMDEGEIVGEFEAAEATQEKIMKAILTHNNDNSNLKEAN</sequence>
<dbReference type="AlphaFoldDB" id="A0A1T4W4B4"/>
<evidence type="ECO:0000256" key="8">
    <source>
        <dbReference type="ARBA" id="ARBA00022967"/>
    </source>
</evidence>
<dbReference type="SUPFAM" id="SSF52540">
    <property type="entry name" value="P-loop containing nucleoside triphosphate hydrolases"/>
    <property type="match status" value="2"/>
</dbReference>
<keyword evidence="2" id="KW-0813">Transport</keyword>
<dbReference type="STRING" id="39495.SAMN02745111_02283"/>
<accession>A0A1T4W4B4</accession>
<organism evidence="11 12">
    <name type="scientific">Eubacterium uniforme</name>
    <dbReference type="NCBI Taxonomy" id="39495"/>
    <lineage>
        <taxon>Bacteria</taxon>
        <taxon>Bacillati</taxon>
        <taxon>Bacillota</taxon>
        <taxon>Clostridia</taxon>
        <taxon>Eubacteriales</taxon>
        <taxon>Eubacteriaceae</taxon>
        <taxon>Eubacterium</taxon>
    </lineage>
</organism>
<dbReference type="CDD" id="cd03216">
    <property type="entry name" value="ABC_Carb_Monos_I"/>
    <property type="match status" value="1"/>
</dbReference>
<dbReference type="PROSITE" id="PS50893">
    <property type="entry name" value="ABC_TRANSPORTER_2"/>
    <property type="match status" value="2"/>
</dbReference>
<dbReference type="PANTHER" id="PTHR43790:SF1">
    <property type="entry name" value="XYLOSE IMPORT ATP-BINDING PROTEIN XYLG"/>
    <property type="match status" value="1"/>
</dbReference>
<evidence type="ECO:0000313" key="11">
    <source>
        <dbReference type="EMBL" id="SKA72047.1"/>
    </source>
</evidence>
<keyword evidence="3" id="KW-1003">Cell membrane</keyword>
<dbReference type="Proteomes" id="UP000190814">
    <property type="component" value="Unassembled WGS sequence"/>
</dbReference>
<dbReference type="EMBL" id="FUXZ01000017">
    <property type="protein sequence ID" value="SKA72047.1"/>
    <property type="molecule type" value="Genomic_DNA"/>
</dbReference>
<keyword evidence="4 11" id="KW-0762">Sugar transport</keyword>
<gene>
    <name evidence="11" type="ORF">SAMN02745111_02283</name>
</gene>
<comment type="subcellular location">
    <subcellularLocation>
        <location evidence="1">Cell membrane</location>
        <topology evidence="1">Peripheral membrane protein</topology>
    </subcellularLocation>
</comment>
<dbReference type="InterPro" id="IPR003593">
    <property type="entry name" value="AAA+_ATPase"/>
</dbReference>
<keyword evidence="8" id="KW-1278">Translocase</keyword>
<evidence type="ECO:0000256" key="7">
    <source>
        <dbReference type="ARBA" id="ARBA00022840"/>
    </source>
</evidence>
<dbReference type="GO" id="GO:0005524">
    <property type="term" value="F:ATP binding"/>
    <property type="evidence" value="ECO:0007669"/>
    <property type="project" value="UniProtKB-KW"/>
</dbReference>
<dbReference type="Gene3D" id="3.40.50.300">
    <property type="entry name" value="P-loop containing nucleotide triphosphate hydrolases"/>
    <property type="match status" value="2"/>
</dbReference>
<dbReference type="InterPro" id="IPR003439">
    <property type="entry name" value="ABC_transporter-like_ATP-bd"/>
</dbReference>
<keyword evidence="9" id="KW-0472">Membrane</keyword>
<feature type="domain" description="ABC transporter" evidence="10">
    <location>
        <begin position="22"/>
        <end position="260"/>
    </location>
</feature>
<keyword evidence="5" id="KW-0677">Repeat</keyword>
<keyword evidence="6" id="KW-0547">Nucleotide-binding</keyword>
<evidence type="ECO:0000256" key="4">
    <source>
        <dbReference type="ARBA" id="ARBA00022597"/>
    </source>
</evidence>
<evidence type="ECO:0000256" key="9">
    <source>
        <dbReference type="ARBA" id="ARBA00023136"/>
    </source>
</evidence>
<evidence type="ECO:0000256" key="6">
    <source>
        <dbReference type="ARBA" id="ARBA00022741"/>
    </source>
</evidence>
<dbReference type="GO" id="GO:0005886">
    <property type="term" value="C:plasma membrane"/>
    <property type="evidence" value="ECO:0007669"/>
    <property type="project" value="UniProtKB-SubCell"/>
</dbReference>
<evidence type="ECO:0000256" key="3">
    <source>
        <dbReference type="ARBA" id="ARBA00022475"/>
    </source>
</evidence>
<dbReference type="SMART" id="SM00382">
    <property type="entry name" value="AAA"/>
    <property type="match status" value="2"/>
</dbReference>
<evidence type="ECO:0000256" key="2">
    <source>
        <dbReference type="ARBA" id="ARBA00022448"/>
    </source>
</evidence>
<dbReference type="CDD" id="cd03215">
    <property type="entry name" value="ABC_Carb_Monos_II"/>
    <property type="match status" value="1"/>
</dbReference>
<dbReference type="GO" id="GO:0016887">
    <property type="term" value="F:ATP hydrolysis activity"/>
    <property type="evidence" value="ECO:0007669"/>
    <property type="project" value="InterPro"/>
</dbReference>
<dbReference type="InterPro" id="IPR027417">
    <property type="entry name" value="P-loop_NTPase"/>
</dbReference>
<dbReference type="PROSITE" id="PS00211">
    <property type="entry name" value="ABC_TRANSPORTER_1"/>
    <property type="match status" value="1"/>
</dbReference>
<proteinExistence type="predicted"/>
<name>A0A1T4W4B4_9FIRM</name>
<evidence type="ECO:0000313" key="12">
    <source>
        <dbReference type="Proteomes" id="UP000190814"/>
    </source>
</evidence>
<dbReference type="Pfam" id="PF00005">
    <property type="entry name" value="ABC_tran"/>
    <property type="match status" value="2"/>
</dbReference>
<protein>
    <submittedName>
        <fullName evidence="11">Putative multiple sugar transport system ATP-binding protein</fullName>
    </submittedName>
</protein>
<dbReference type="PANTHER" id="PTHR43790">
    <property type="entry name" value="CARBOHYDRATE TRANSPORT ATP-BINDING PROTEIN MG119-RELATED"/>
    <property type="match status" value="1"/>
</dbReference>
<dbReference type="InterPro" id="IPR050107">
    <property type="entry name" value="ABC_carbohydrate_import_ATPase"/>
</dbReference>
<evidence type="ECO:0000259" key="10">
    <source>
        <dbReference type="PROSITE" id="PS50893"/>
    </source>
</evidence>
<keyword evidence="12" id="KW-1185">Reference proteome</keyword>
<evidence type="ECO:0000256" key="1">
    <source>
        <dbReference type="ARBA" id="ARBA00004202"/>
    </source>
</evidence>